<evidence type="ECO:0000256" key="1">
    <source>
        <dbReference type="SAM" id="MobiDB-lite"/>
    </source>
</evidence>
<name>A0A6G1G149_9PEZI</name>
<dbReference type="Pfam" id="PF14624">
    <property type="entry name" value="Vwaint"/>
    <property type="match status" value="1"/>
</dbReference>
<evidence type="ECO:0000313" key="4">
    <source>
        <dbReference type="Proteomes" id="UP000504638"/>
    </source>
</evidence>
<dbReference type="RefSeq" id="XP_033533466.1">
    <property type="nucleotide sequence ID" value="XM_033676476.1"/>
</dbReference>
<proteinExistence type="predicted"/>
<dbReference type="InterPro" id="IPR002035">
    <property type="entry name" value="VWF_A"/>
</dbReference>
<dbReference type="InterPro" id="IPR032838">
    <property type="entry name" value="Vwaint_dom"/>
</dbReference>
<feature type="domain" description="VWFA" evidence="2">
    <location>
        <begin position="53"/>
        <end position="251"/>
    </location>
</feature>
<dbReference type="PANTHER" id="PTHR10579:SF156">
    <property type="entry name" value="VWFA DOMAIN-CONTAINING PROTEIN"/>
    <property type="match status" value="1"/>
</dbReference>
<keyword evidence="4" id="KW-1185">Reference proteome</keyword>
<dbReference type="InterPro" id="IPR039510">
    <property type="entry name" value="Vint_dom"/>
</dbReference>
<dbReference type="Pfam" id="PF14623">
    <property type="entry name" value="Vint"/>
    <property type="match status" value="1"/>
</dbReference>
<protein>
    <recommendedName>
        <fullName evidence="2">VWFA domain-containing protein</fullName>
    </recommendedName>
</protein>
<dbReference type="EMBL" id="ML975160">
    <property type="protein sequence ID" value="KAF1811835.1"/>
    <property type="molecule type" value="Genomic_DNA"/>
</dbReference>
<dbReference type="InterPro" id="IPR036465">
    <property type="entry name" value="vWFA_dom_sf"/>
</dbReference>
<reference evidence="5" key="3">
    <citation type="submission" date="2025-04" db="UniProtKB">
        <authorList>
            <consortium name="RefSeq"/>
        </authorList>
    </citation>
    <scope>IDENTIFICATION</scope>
    <source>
        <strain evidence="5">CBS 781.70</strain>
    </source>
</reference>
<feature type="region of interest" description="Disordered" evidence="1">
    <location>
        <begin position="486"/>
        <end position="510"/>
    </location>
</feature>
<dbReference type="Proteomes" id="UP000504638">
    <property type="component" value="Unplaced"/>
</dbReference>
<accession>A0A6G1G149</accession>
<dbReference type="InterPro" id="IPR051266">
    <property type="entry name" value="CLCR"/>
</dbReference>
<evidence type="ECO:0000313" key="5">
    <source>
        <dbReference type="RefSeq" id="XP_033533466.1"/>
    </source>
</evidence>
<reference evidence="3 5" key="1">
    <citation type="submission" date="2020-01" db="EMBL/GenBank/DDBJ databases">
        <authorList>
            <consortium name="DOE Joint Genome Institute"/>
            <person name="Haridas S."/>
            <person name="Albert R."/>
            <person name="Binder M."/>
            <person name="Bloem J."/>
            <person name="Labutti K."/>
            <person name="Salamov A."/>
            <person name="Andreopoulos B."/>
            <person name="Baker S.E."/>
            <person name="Barry K."/>
            <person name="Bills G."/>
            <person name="Bluhm B.H."/>
            <person name="Cannon C."/>
            <person name="Castanera R."/>
            <person name="Culley D.E."/>
            <person name="Daum C."/>
            <person name="Ezra D."/>
            <person name="Gonzalez J.B."/>
            <person name="Henrissat B."/>
            <person name="Kuo A."/>
            <person name="Liang C."/>
            <person name="Lipzen A."/>
            <person name="Lutzoni F."/>
            <person name="Magnuson J."/>
            <person name="Mondo S."/>
            <person name="Nolan M."/>
            <person name="Ohm R."/>
            <person name="Pangilinan J."/>
            <person name="Park H.-J."/>
            <person name="Ramirez L."/>
            <person name="Alfaro M."/>
            <person name="Sun H."/>
            <person name="Tritt A."/>
            <person name="Yoshinaga Y."/>
            <person name="Zwiers L.-H."/>
            <person name="Turgeon B.G."/>
            <person name="Goodwin S.B."/>
            <person name="Spatafora J.W."/>
            <person name="Crous P.W."/>
            <person name="Grigoriev I.V."/>
        </authorList>
    </citation>
    <scope>NUCLEOTIDE SEQUENCE</scope>
    <source>
        <strain evidence="3 5">CBS 781.70</strain>
    </source>
</reference>
<dbReference type="AlphaFoldDB" id="A0A6G1G149"/>
<reference evidence="5" key="2">
    <citation type="submission" date="2020-04" db="EMBL/GenBank/DDBJ databases">
        <authorList>
            <consortium name="NCBI Genome Project"/>
        </authorList>
    </citation>
    <scope>NUCLEOTIDE SEQUENCE</scope>
    <source>
        <strain evidence="5">CBS 781.70</strain>
    </source>
</reference>
<evidence type="ECO:0000259" key="2">
    <source>
        <dbReference type="PROSITE" id="PS50234"/>
    </source>
</evidence>
<evidence type="ECO:0000313" key="3">
    <source>
        <dbReference type="EMBL" id="KAF1811835.1"/>
    </source>
</evidence>
<organism evidence="3">
    <name type="scientific">Eremomyces bilateralis CBS 781.70</name>
    <dbReference type="NCBI Taxonomy" id="1392243"/>
    <lineage>
        <taxon>Eukaryota</taxon>
        <taxon>Fungi</taxon>
        <taxon>Dikarya</taxon>
        <taxon>Ascomycota</taxon>
        <taxon>Pezizomycotina</taxon>
        <taxon>Dothideomycetes</taxon>
        <taxon>Dothideomycetes incertae sedis</taxon>
        <taxon>Eremomycetales</taxon>
        <taxon>Eremomycetaceae</taxon>
        <taxon>Eremomyces</taxon>
    </lineage>
</organism>
<dbReference type="OrthoDB" id="10264538at2759"/>
<gene>
    <name evidence="3 5" type="ORF">P152DRAFT_398634</name>
</gene>
<dbReference type="PROSITE" id="PS50234">
    <property type="entry name" value="VWFA"/>
    <property type="match status" value="1"/>
</dbReference>
<dbReference type="Gene3D" id="3.40.50.410">
    <property type="entry name" value="von Willebrand factor, type A domain"/>
    <property type="match status" value="1"/>
</dbReference>
<sequence>MTNGHILPIQSKLSDAKAQLELHPLPEGDAVLVRVKPPMSPPNSSSQTHVPCDVVLVIDISGSMGDSAPLPPNGSNQSEDTGLCVLDLVKHAAKVIIASLADDDRLGIVSFHTHPEVVQSRLPMTNGNKKSTIDRIEQLHPKMSTNLWGGIREGLKLFEDGHAVDGNVPALIVLTDGQPNHMCPPQGYLPKLIPILNRMAKKGIPPITINTFGFGYNLRSGLLQCIAEEGNGSYAYIPDAGMIGTVFVHAMANLFNTFAAAASLTFITSPELALDFRGMVAATATQIGGARLKIGNLQYGQSRDIVLAYGGKQPRLSSTIQVSLRCRGPSMERLELTTATSLSQRSSLPDEYCQYQRFRTRFCHMISSLFPASANGEYKAVDDPADALLDLEELATDINCSGLNDPLNTSLFNDLCGPEPMGQVKTALSHGTYWQKWGAHYLRSLLSAHSRQVCNSFKDSGPLQYGSESPVFIRCRDQLDEIFDNLPAPKSSPRPAQTTGRTRGLGAPPPYTPLRMSRYRNFNSSCFAGHCLIQLSNGRNVPVRSLRPGMSVWTPAGFNTIKAIVGTRIRRQKLCRIGNLWITPWHPVCSAEGQWAFPIDIAEETRTVACPVYSLLLNHSPDPDAHAVRIGSIKAVTLGHGITKGNDIRTHAFFGDWMKVKHNLVCQGLLDGSHHVQWVDGVWKDEQTGLAGGFLKPSSLRRKRPLSKRLGGLRSWRHSITAAPLGIAC</sequence>
<dbReference type="GeneID" id="54417046"/>
<dbReference type="PANTHER" id="PTHR10579">
    <property type="entry name" value="CALCIUM-ACTIVATED CHLORIDE CHANNEL REGULATOR"/>
    <property type="match status" value="1"/>
</dbReference>
<dbReference type="SMART" id="SM00327">
    <property type="entry name" value="VWA"/>
    <property type="match status" value="1"/>
</dbReference>
<dbReference type="Pfam" id="PF00092">
    <property type="entry name" value="VWA"/>
    <property type="match status" value="1"/>
</dbReference>
<dbReference type="SUPFAM" id="SSF53300">
    <property type="entry name" value="vWA-like"/>
    <property type="match status" value="1"/>
</dbReference>